<feature type="region of interest" description="Disordered" evidence="2">
    <location>
        <begin position="83"/>
        <end position="130"/>
    </location>
</feature>
<sequence length="130" mass="14061">MTGPLTRAIIAPIRLYRRLISPGLPPRCRYAPTCSAYAVEALEVHGPVKGLVLAAWRLLRCNPWSAGGVDRVPARGRWRPDPWVPPEDWAGLDEDLERPVPMGLDGAALGPAELPASAGRPADATRVHNC</sequence>
<dbReference type="RefSeq" id="WP_380975343.1">
    <property type="nucleotide sequence ID" value="NZ_JBHTEF010000001.1"/>
</dbReference>
<evidence type="ECO:0000313" key="3">
    <source>
        <dbReference type="EMBL" id="MFC7581764.1"/>
    </source>
</evidence>
<comment type="subcellular location">
    <subcellularLocation>
        <location evidence="1">Cell membrane</location>
        <topology evidence="1">Peripheral membrane protein</topology>
        <orientation evidence="1">Cytoplasmic side</orientation>
    </subcellularLocation>
</comment>
<dbReference type="InterPro" id="IPR002696">
    <property type="entry name" value="Membr_insert_effic_factor_YidD"/>
</dbReference>
<dbReference type="NCBIfam" id="TIGR00278">
    <property type="entry name" value="membrane protein insertion efficiency factor YidD"/>
    <property type="match status" value="1"/>
</dbReference>
<reference evidence="4" key="1">
    <citation type="journal article" date="2019" name="Int. J. Syst. Evol. Microbiol.">
        <title>The Global Catalogue of Microorganisms (GCM) 10K type strain sequencing project: providing services to taxonomists for standard genome sequencing and annotation.</title>
        <authorList>
            <consortium name="The Broad Institute Genomics Platform"/>
            <consortium name="The Broad Institute Genome Sequencing Center for Infectious Disease"/>
            <person name="Wu L."/>
            <person name="Ma J."/>
        </authorList>
    </citation>
    <scope>NUCLEOTIDE SEQUENCE [LARGE SCALE GENOMIC DNA]</scope>
    <source>
        <strain evidence="4">CCUG 56698</strain>
    </source>
</reference>
<dbReference type="PANTHER" id="PTHR33383">
    <property type="entry name" value="MEMBRANE PROTEIN INSERTION EFFICIENCY FACTOR-RELATED"/>
    <property type="match status" value="1"/>
</dbReference>
<dbReference type="EMBL" id="JBHTEF010000001">
    <property type="protein sequence ID" value="MFC7581764.1"/>
    <property type="molecule type" value="Genomic_DNA"/>
</dbReference>
<comment type="similarity">
    <text evidence="1">Belongs to the UPF0161 family.</text>
</comment>
<evidence type="ECO:0000256" key="2">
    <source>
        <dbReference type="SAM" id="MobiDB-lite"/>
    </source>
</evidence>
<dbReference type="HAMAP" id="MF_00386">
    <property type="entry name" value="UPF0161_YidD"/>
    <property type="match status" value="1"/>
</dbReference>
<dbReference type="Proteomes" id="UP001596527">
    <property type="component" value="Unassembled WGS sequence"/>
</dbReference>
<comment type="function">
    <text evidence="1">Could be involved in insertion of integral membrane proteins into the membrane.</text>
</comment>
<keyword evidence="1" id="KW-1003">Cell membrane</keyword>
<evidence type="ECO:0000256" key="1">
    <source>
        <dbReference type="HAMAP-Rule" id="MF_00386"/>
    </source>
</evidence>
<comment type="caution">
    <text evidence="3">The sequence shown here is derived from an EMBL/GenBank/DDBJ whole genome shotgun (WGS) entry which is preliminary data.</text>
</comment>
<keyword evidence="1" id="KW-0472">Membrane</keyword>
<protein>
    <recommendedName>
        <fullName evidence="1">Putative membrane protein insertion efficiency factor</fullName>
    </recommendedName>
</protein>
<evidence type="ECO:0000313" key="4">
    <source>
        <dbReference type="Proteomes" id="UP001596527"/>
    </source>
</evidence>
<dbReference type="PANTHER" id="PTHR33383:SF1">
    <property type="entry name" value="MEMBRANE PROTEIN INSERTION EFFICIENCY FACTOR-RELATED"/>
    <property type="match status" value="1"/>
</dbReference>
<proteinExistence type="inferred from homology"/>
<gene>
    <name evidence="3" type="primary">yidD</name>
    <name evidence="3" type="ORF">ACFQWG_11215</name>
</gene>
<accession>A0ABW2SPE3</accession>
<dbReference type="Pfam" id="PF01809">
    <property type="entry name" value="YidD"/>
    <property type="match status" value="1"/>
</dbReference>
<dbReference type="SMART" id="SM01234">
    <property type="entry name" value="Haemolytic"/>
    <property type="match status" value="1"/>
</dbReference>
<organism evidence="3 4">
    <name type="scientific">Schaalia naturae</name>
    <dbReference type="NCBI Taxonomy" id="635203"/>
    <lineage>
        <taxon>Bacteria</taxon>
        <taxon>Bacillati</taxon>
        <taxon>Actinomycetota</taxon>
        <taxon>Actinomycetes</taxon>
        <taxon>Actinomycetales</taxon>
        <taxon>Actinomycetaceae</taxon>
        <taxon>Schaalia</taxon>
    </lineage>
</organism>
<keyword evidence="4" id="KW-1185">Reference proteome</keyword>
<name>A0ABW2SPE3_9ACTO</name>